<accession>A0A0D2G1W3</accession>
<dbReference type="PANTHER" id="PTHR37827:SF1">
    <property type="entry name" value="HNH DOMAIN-CONTAINING PROTEIN"/>
    <property type="match status" value="1"/>
</dbReference>
<dbReference type="VEuPathDB" id="FungiDB:Z517_11563"/>
<keyword evidence="3" id="KW-1185">Reference proteome</keyword>
<reference evidence="2 3" key="1">
    <citation type="submission" date="2015-01" db="EMBL/GenBank/DDBJ databases">
        <title>The Genome Sequence of Fonsecaea pedrosoi CBS 271.37.</title>
        <authorList>
            <consortium name="The Broad Institute Genomics Platform"/>
            <person name="Cuomo C."/>
            <person name="de Hoog S."/>
            <person name="Gorbushina A."/>
            <person name="Stielow B."/>
            <person name="Teixiera M."/>
            <person name="Abouelleil A."/>
            <person name="Chapman S.B."/>
            <person name="Priest M."/>
            <person name="Young S.K."/>
            <person name="Wortman J."/>
            <person name="Nusbaum C."/>
            <person name="Birren B."/>
        </authorList>
    </citation>
    <scope>NUCLEOTIDE SEQUENCE [LARGE SCALE GENOMIC DNA]</scope>
    <source>
        <strain evidence="2 3">CBS 271.37</strain>
    </source>
</reference>
<dbReference type="HOGENOM" id="CLU_074184_0_0_1"/>
<dbReference type="PANTHER" id="PTHR37827">
    <property type="entry name" value="TUDOR DOMAIN-CONTAINING PROTEIN"/>
    <property type="match status" value="1"/>
</dbReference>
<dbReference type="EMBL" id="KN846976">
    <property type="protein sequence ID" value="KIW74793.1"/>
    <property type="molecule type" value="Genomic_DNA"/>
</dbReference>
<dbReference type="OrthoDB" id="4850648at2759"/>
<gene>
    <name evidence="2" type="ORF">Z517_11563</name>
</gene>
<dbReference type="Proteomes" id="UP000053029">
    <property type="component" value="Unassembled WGS sequence"/>
</dbReference>
<dbReference type="GeneID" id="25311053"/>
<evidence type="ECO:0000256" key="1">
    <source>
        <dbReference type="SAM" id="MobiDB-lite"/>
    </source>
</evidence>
<feature type="region of interest" description="Disordered" evidence="1">
    <location>
        <begin position="27"/>
        <end position="56"/>
    </location>
</feature>
<proteinExistence type="predicted"/>
<dbReference type="RefSeq" id="XP_013278601.1">
    <property type="nucleotide sequence ID" value="XM_013423147.1"/>
</dbReference>
<organism evidence="2 3">
    <name type="scientific">Fonsecaea pedrosoi CBS 271.37</name>
    <dbReference type="NCBI Taxonomy" id="1442368"/>
    <lineage>
        <taxon>Eukaryota</taxon>
        <taxon>Fungi</taxon>
        <taxon>Dikarya</taxon>
        <taxon>Ascomycota</taxon>
        <taxon>Pezizomycotina</taxon>
        <taxon>Eurotiomycetes</taxon>
        <taxon>Chaetothyriomycetidae</taxon>
        <taxon>Chaetothyriales</taxon>
        <taxon>Herpotrichiellaceae</taxon>
        <taxon>Fonsecaea</taxon>
    </lineage>
</organism>
<evidence type="ECO:0000313" key="2">
    <source>
        <dbReference type="EMBL" id="KIW74793.1"/>
    </source>
</evidence>
<protein>
    <submittedName>
        <fullName evidence="2">Unplaced genomic scaffold supercont1.8, whole genome shotgun sequence</fullName>
    </submittedName>
</protein>
<name>A0A0D2G1W3_9EURO</name>
<evidence type="ECO:0000313" key="3">
    <source>
        <dbReference type="Proteomes" id="UP000053029"/>
    </source>
</evidence>
<sequence>MTDNDHGNFDAFRDCLFSHVVDKLTDGTRKASTRPSIGKKARQNQPEPPKSDPSELADFSDYLAADIFESLPEPFRKLSNHALQNNDVHADKWSLPLTMTVLEELCAHLPGDISDSLVAYGLIRPPTTDIQSFMAPVFSGYIPAVTTPPPKWSETRTRFCEICERDWVPLTYHHLIPKQIHAKVLKRNWHEERLLNSVAWLCRACHNFVHQMASNEELAREWYTVELICQRDDVQKWAQWVRRVRWKKT</sequence>
<dbReference type="AlphaFoldDB" id="A0A0D2G1W3"/>
<dbReference type="STRING" id="1442368.A0A0D2G1W3"/>